<dbReference type="PIRSF" id="PIRSF016184">
    <property type="entry name" value="PhzC_PhzF"/>
    <property type="match status" value="1"/>
</dbReference>
<dbReference type="Pfam" id="PF02567">
    <property type="entry name" value="PhzC-PhzF"/>
    <property type="match status" value="1"/>
</dbReference>
<dbReference type="EMBL" id="FXTY01000005">
    <property type="protein sequence ID" value="SMP26391.1"/>
    <property type="molecule type" value="Genomic_DNA"/>
</dbReference>
<organism evidence="2 3">
    <name type="scientific">Shimia sagamensis</name>
    <dbReference type="NCBI Taxonomy" id="1566352"/>
    <lineage>
        <taxon>Bacteria</taxon>
        <taxon>Pseudomonadati</taxon>
        <taxon>Pseudomonadota</taxon>
        <taxon>Alphaproteobacteria</taxon>
        <taxon>Rhodobacterales</taxon>
        <taxon>Roseobacteraceae</taxon>
    </lineage>
</organism>
<sequence>MTAVFPFSQVDVFSDHTSFGNPLAVVADAERLEQTQMAQLSHWTNLSETCFLLHPTDEAADYRVRIFTPLQELPFAGHPTLGACHVWLAQGGQPQGDDVVQQCGAGLIHIRRDTGRLFFCAPPLRHSGPLETDLSARVAAALDLSPSDVEAAAWVDNGPGWAALLLKDRQTLLQAKPDYAALKGMRIGLVAPVGETGHGFDFEVRAFSAGGFEDPVTGSLNAGIAQWLLADGIADGNYIAAQGTLLGRKGRVHVHQDGGDIWVGGAVQDGITGTLTL</sequence>
<comment type="caution">
    <text evidence="2">The sequence shown here is derived from an EMBL/GenBank/DDBJ whole genome shotgun (WGS) entry which is preliminary data.</text>
</comment>
<dbReference type="PANTHER" id="PTHR13774">
    <property type="entry name" value="PHENAZINE BIOSYNTHESIS PROTEIN"/>
    <property type="match status" value="1"/>
</dbReference>
<evidence type="ECO:0000313" key="2">
    <source>
        <dbReference type="EMBL" id="SMP26391.1"/>
    </source>
</evidence>
<dbReference type="SUPFAM" id="SSF54506">
    <property type="entry name" value="Diaminopimelate epimerase-like"/>
    <property type="match status" value="1"/>
</dbReference>
<dbReference type="InterPro" id="IPR003719">
    <property type="entry name" value="Phenazine_PhzF-like"/>
</dbReference>
<proteinExistence type="inferred from homology"/>
<reference evidence="2 3" key="1">
    <citation type="submission" date="2017-05" db="EMBL/GenBank/DDBJ databases">
        <authorList>
            <person name="Varghese N."/>
            <person name="Submissions S."/>
        </authorList>
    </citation>
    <scope>NUCLEOTIDE SEQUENCE [LARGE SCALE GENOMIC DNA]</scope>
    <source>
        <strain evidence="2 3">DSM 29734</strain>
    </source>
</reference>
<dbReference type="Proteomes" id="UP001157961">
    <property type="component" value="Unassembled WGS sequence"/>
</dbReference>
<dbReference type="PANTHER" id="PTHR13774:SF32">
    <property type="entry name" value="ANTISENSE-ENHANCING SEQUENCE 1"/>
    <property type="match status" value="1"/>
</dbReference>
<dbReference type="NCBIfam" id="TIGR00654">
    <property type="entry name" value="PhzF_family"/>
    <property type="match status" value="1"/>
</dbReference>
<evidence type="ECO:0000256" key="1">
    <source>
        <dbReference type="ARBA" id="ARBA00008270"/>
    </source>
</evidence>
<name>A0ABY1P733_9RHOB</name>
<keyword evidence="3" id="KW-1185">Reference proteome</keyword>
<dbReference type="Gene3D" id="3.10.310.10">
    <property type="entry name" value="Diaminopimelate Epimerase, Chain A, domain 1"/>
    <property type="match status" value="2"/>
</dbReference>
<evidence type="ECO:0000313" key="3">
    <source>
        <dbReference type="Proteomes" id="UP001157961"/>
    </source>
</evidence>
<gene>
    <name evidence="2" type="ORF">SAMN06265373_105234</name>
</gene>
<protein>
    <submittedName>
        <fullName evidence="2">Phenazine biosynthesis protein PhzF family</fullName>
    </submittedName>
</protein>
<accession>A0ABY1P733</accession>
<comment type="similarity">
    <text evidence="1">Belongs to the PhzF family.</text>
</comment>
<dbReference type="RefSeq" id="WP_283426643.1">
    <property type="nucleotide sequence ID" value="NZ_FXTY01000005.1"/>
</dbReference>